<keyword evidence="1" id="KW-0378">Hydrolase</keyword>
<keyword evidence="3" id="KW-1185">Reference proteome</keyword>
<evidence type="ECO:0000313" key="1">
    <source>
        <dbReference type="EMBL" id="KEH24110.1"/>
    </source>
</evidence>
<dbReference type="GO" id="GO:0016787">
    <property type="term" value="F:hydrolase activity"/>
    <property type="evidence" value="ECO:0007669"/>
    <property type="project" value="UniProtKB-KW"/>
</dbReference>
<reference evidence="2" key="3">
    <citation type="submission" date="2015-04" db="UniProtKB">
        <authorList>
            <consortium name="EnsemblPlants"/>
        </authorList>
    </citation>
    <scope>IDENTIFICATION</scope>
    <source>
        <strain evidence="2">cv. Jemalong A17</strain>
    </source>
</reference>
<reference evidence="1 3" key="1">
    <citation type="journal article" date="2011" name="Nature">
        <title>The Medicago genome provides insight into the evolution of rhizobial symbioses.</title>
        <authorList>
            <person name="Young N.D."/>
            <person name="Debelle F."/>
            <person name="Oldroyd G.E."/>
            <person name="Geurts R."/>
            <person name="Cannon S.B."/>
            <person name="Udvardi M.K."/>
            <person name="Benedito V.A."/>
            <person name="Mayer K.F."/>
            <person name="Gouzy J."/>
            <person name="Schoof H."/>
            <person name="Van de Peer Y."/>
            <person name="Proost S."/>
            <person name="Cook D.R."/>
            <person name="Meyers B.C."/>
            <person name="Spannagl M."/>
            <person name="Cheung F."/>
            <person name="De Mita S."/>
            <person name="Krishnakumar V."/>
            <person name="Gundlach H."/>
            <person name="Zhou S."/>
            <person name="Mudge J."/>
            <person name="Bharti A.K."/>
            <person name="Murray J.D."/>
            <person name="Naoumkina M.A."/>
            <person name="Rosen B."/>
            <person name="Silverstein K.A."/>
            <person name="Tang H."/>
            <person name="Rombauts S."/>
            <person name="Zhao P.X."/>
            <person name="Zhou P."/>
            <person name="Barbe V."/>
            <person name="Bardou P."/>
            <person name="Bechner M."/>
            <person name="Bellec A."/>
            <person name="Berger A."/>
            <person name="Berges H."/>
            <person name="Bidwell S."/>
            <person name="Bisseling T."/>
            <person name="Choisne N."/>
            <person name="Couloux A."/>
            <person name="Denny R."/>
            <person name="Deshpande S."/>
            <person name="Dai X."/>
            <person name="Doyle J.J."/>
            <person name="Dudez A.M."/>
            <person name="Farmer A.D."/>
            <person name="Fouteau S."/>
            <person name="Franken C."/>
            <person name="Gibelin C."/>
            <person name="Gish J."/>
            <person name="Goldstein S."/>
            <person name="Gonzalez A.J."/>
            <person name="Green P.J."/>
            <person name="Hallab A."/>
            <person name="Hartog M."/>
            <person name="Hua A."/>
            <person name="Humphray S.J."/>
            <person name="Jeong D.H."/>
            <person name="Jing Y."/>
            <person name="Jocker A."/>
            <person name="Kenton S.M."/>
            <person name="Kim D.J."/>
            <person name="Klee K."/>
            <person name="Lai H."/>
            <person name="Lang C."/>
            <person name="Lin S."/>
            <person name="Macmil S.L."/>
            <person name="Magdelenat G."/>
            <person name="Matthews L."/>
            <person name="McCorrison J."/>
            <person name="Monaghan E.L."/>
            <person name="Mun J.H."/>
            <person name="Najar F.Z."/>
            <person name="Nicholson C."/>
            <person name="Noirot C."/>
            <person name="O'Bleness M."/>
            <person name="Paule C.R."/>
            <person name="Poulain J."/>
            <person name="Prion F."/>
            <person name="Qin B."/>
            <person name="Qu C."/>
            <person name="Retzel E.F."/>
            <person name="Riddle C."/>
            <person name="Sallet E."/>
            <person name="Samain S."/>
            <person name="Samson N."/>
            <person name="Sanders I."/>
            <person name="Saurat O."/>
            <person name="Scarpelli C."/>
            <person name="Schiex T."/>
            <person name="Segurens B."/>
            <person name="Severin A.J."/>
            <person name="Sherrier D.J."/>
            <person name="Shi R."/>
            <person name="Sims S."/>
            <person name="Singer S.R."/>
            <person name="Sinharoy S."/>
            <person name="Sterck L."/>
            <person name="Viollet A."/>
            <person name="Wang B.B."/>
            <person name="Wang K."/>
            <person name="Wang M."/>
            <person name="Wang X."/>
            <person name="Warfsmann J."/>
            <person name="Weissenbach J."/>
            <person name="White D.D."/>
            <person name="White J.D."/>
            <person name="Wiley G.B."/>
            <person name="Wincker P."/>
            <person name="Xing Y."/>
            <person name="Yang L."/>
            <person name="Yao Z."/>
            <person name="Ying F."/>
            <person name="Zhai J."/>
            <person name="Zhou L."/>
            <person name="Zuber A."/>
            <person name="Denarie J."/>
            <person name="Dixon R.A."/>
            <person name="May G.D."/>
            <person name="Schwartz D.C."/>
            <person name="Rogers J."/>
            <person name="Quetier F."/>
            <person name="Town C.D."/>
            <person name="Roe B.A."/>
        </authorList>
    </citation>
    <scope>NUCLEOTIDE SEQUENCE [LARGE SCALE GENOMIC DNA]</scope>
    <source>
        <strain evidence="1">A17</strain>
        <strain evidence="2 3">cv. Jemalong A17</strain>
    </source>
</reference>
<name>A0A072UE58_MEDTR</name>
<protein>
    <submittedName>
        <fullName evidence="1">Haloacid dehalogenase-like hydrolase (HAD) superfamily protein, putative</fullName>
    </submittedName>
</protein>
<gene>
    <name evidence="1" type="ordered locus">MTR_7g103550</name>
</gene>
<dbReference type="EnsemblPlants" id="KEH24110">
    <property type="protein sequence ID" value="KEH24110"/>
    <property type="gene ID" value="MTR_7g103550"/>
</dbReference>
<evidence type="ECO:0000313" key="3">
    <source>
        <dbReference type="Proteomes" id="UP000002051"/>
    </source>
</evidence>
<dbReference type="HOGENOM" id="CLU_3035441_0_0_1"/>
<reference evidence="1 3" key="2">
    <citation type="journal article" date="2014" name="BMC Genomics">
        <title>An improved genome release (version Mt4.0) for the model legume Medicago truncatula.</title>
        <authorList>
            <person name="Tang H."/>
            <person name="Krishnakumar V."/>
            <person name="Bidwell S."/>
            <person name="Rosen B."/>
            <person name="Chan A."/>
            <person name="Zhou S."/>
            <person name="Gentzbittel L."/>
            <person name="Childs K.L."/>
            <person name="Yandell M."/>
            <person name="Gundlach H."/>
            <person name="Mayer K.F."/>
            <person name="Schwartz D.C."/>
            <person name="Town C.D."/>
        </authorList>
    </citation>
    <scope>GENOME REANNOTATION</scope>
    <source>
        <strain evidence="1">A17</strain>
        <strain evidence="2 3">cv. Jemalong A17</strain>
    </source>
</reference>
<proteinExistence type="predicted"/>
<evidence type="ECO:0000313" key="2">
    <source>
        <dbReference type="EnsemblPlants" id="KEH24110"/>
    </source>
</evidence>
<organism evidence="1 3">
    <name type="scientific">Medicago truncatula</name>
    <name type="common">Barrel medic</name>
    <name type="synonym">Medicago tribuloides</name>
    <dbReference type="NCBI Taxonomy" id="3880"/>
    <lineage>
        <taxon>Eukaryota</taxon>
        <taxon>Viridiplantae</taxon>
        <taxon>Streptophyta</taxon>
        <taxon>Embryophyta</taxon>
        <taxon>Tracheophyta</taxon>
        <taxon>Spermatophyta</taxon>
        <taxon>Magnoliopsida</taxon>
        <taxon>eudicotyledons</taxon>
        <taxon>Gunneridae</taxon>
        <taxon>Pentapetalae</taxon>
        <taxon>rosids</taxon>
        <taxon>fabids</taxon>
        <taxon>Fabales</taxon>
        <taxon>Fabaceae</taxon>
        <taxon>Papilionoideae</taxon>
        <taxon>50 kb inversion clade</taxon>
        <taxon>NPAAA clade</taxon>
        <taxon>Hologalegina</taxon>
        <taxon>IRL clade</taxon>
        <taxon>Trifolieae</taxon>
        <taxon>Medicago</taxon>
    </lineage>
</organism>
<accession>A0A072UE58</accession>
<dbReference type="Proteomes" id="UP000002051">
    <property type="component" value="Unassembled WGS sequence"/>
</dbReference>
<dbReference type="AlphaFoldDB" id="A0A072UE58"/>
<sequence length="55" mass="6152">MPDHTDPNGDLCKYLKGVAEVEDVQSYVRDNAFGVPAITTSHPHWGNFILVFVHL</sequence>
<dbReference type="EMBL" id="CM001223">
    <property type="protein sequence ID" value="KEH24110.1"/>
    <property type="molecule type" value="Genomic_DNA"/>
</dbReference>